<dbReference type="EMBL" id="CAWYQH010000141">
    <property type="protein sequence ID" value="CAK8694377.1"/>
    <property type="molecule type" value="Genomic_DNA"/>
</dbReference>
<dbReference type="SUPFAM" id="SSF56436">
    <property type="entry name" value="C-type lectin-like"/>
    <property type="match status" value="1"/>
</dbReference>
<feature type="compositionally biased region" description="Polar residues" evidence="2">
    <location>
        <begin position="473"/>
        <end position="484"/>
    </location>
</feature>
<dbReference type="PANTHER" id="PTHR22801:SF63">
    <property type="entry name" value="C-TYPE LECTIN DOMAIN-CONTAINING PROTEIN"/>
    <property type="match status" value="1"/>
</dbReference>
<dbReference type="SMART" id="SM00034">
    <property type="entry name" value="CLECT"/>
    <property type="match status" value="1"/>
</dbReference>
<proteinExistence type="predicted"/>
<dbReference type="InterPro" id="IPR016186">
    <property type="entry name" value="C-type_lectin-like/link_sf"/>
</dbReference>
<dbReference type="InterPro" id="IPR016187">
    <property type="entry name" value="CTDL_fold"/>
</dbReference>
<dbReference type="Pfam" id="PF00059">
    <property type="entry name" value="Lectin_C"/>
    <property type="match status" value="1"/>
</dbReference>
<dbReference type="Proteomes" id="UP001642483">
    <property type="component" value="Unassembled WGS sequence"/>
</dbReference>
<feature type="domain" description="C-type lectin" evidence="3">
    <location>
        <begin position="389"/>
        <end position="502"/>
    </location>
</feature>
<sequence length="511" mass="57703">MAYTRNIQTPVHSVPNPESVVAASFSTTKITNNISEVITGLESGLDEKIEKVKYDLEIQISEVNASTSQGIEKNAEQLKDKLSKADSKSTSRLVLGNLTVAVENKLSDTKTLLTRKIDKVTAKITEDVNALKRSVANFTQSRTNELQELKLKMRNELENATSSLESQISNVKTVLHRELESKSANLEDFISNYEDTKNELIENATRYTKEQCSRLAVTFQQKIENVSALHEKELATLEGNLQYAIENATTESKRHTDLSVRHEIENVTALQKEKLMKLEESIRSKIANDVADSQADLANFLNNSLRNMSYLSGNFVKETTQKDKKRLNVDNENTNLGEILSNLTAQLRKELTDSLTEVNEAIRLNEQKVTDLCRVFRASIPEEGWVNMPNGYQYKVIPRHTWQQSNESCTRQGGHLATVGIRDGEIRHQLKNRFHQTAWIGVTDLDEEGRWMFIDGVAVTKENVGWGRGEPNDSGNNEDCATLSSSHTNDLRCSYKNEGLCEKRIRYNIDC</sequence>
<dbReference type="Gene3D" id="1.20.5.1230">
    <property type="entry name" value="Apolipoprotein A-I"/>
    <property type="match status" value="1"/>
</dbReference>
<evidence type="ECO:0000313" key="5">
    <source>
        <dbReference type="Proteomes" id="UP001642483"/>
    </source>
</evidence>
<reference evidence="4 5" key="1">
    <citation type="submission" date="2024-02" db="EMBL/GenBank/DDBJ databases">
        <authorList>
            <person name="Daric V."/>
            <person name="Darras S."/>
        </authorList>
    </citation>
    <scope>NUCLEOTIDE SEQUENCE [LARGE SCALE GENOMIC DNA]</scope>
</reference>
<dbReference type="PROSITE" id="PS50041">
    <property type="entry name" value="C_TYPE_LECTIN_2"/>
    <property type="match status" value="1"/>
</dbReference>
<evidence type="ECO:0000313" key="4">
    <source>
        <dbReference type="EMBL" id="CAK8694377.1"/>
    </source>
</evidence>
<evidence type="ECO:0000256" key="2">
    <source>
        <dbReference type="SAM" id="MobiDB-lite"/>
    </source>
</evidence>
<comment type="caution">
    <text evidence="4">The sequence shown here is derived from an EMBL/GenBank/DDBJ whole genome shotgun (WGS) entry which is preliminary data.</text>
</comment>
<dbReference type="InterPro" id="IPR001304">
    <property type="entry name" value="C-type_lectin-like"/>
</dbReference>
<dbReference type="CDD" id="cd00037">
    <property type="entry name" value="CLECT"/>
    <property type="match status" value="1"/>
</dbReference>
<dbReference type="PANTHER" id="PTHR22801">
    <property type="entry name" value="LITHOSTATHINE"/>
    <property type="match status" value="1"/>
</dbReference>
<evidence type="ECO:0000259" key="3">
    <source>
        <dbReference type="PROSITE" id="PS50041"/>
    </source>
</evidence>
<keyword evidence="5" id="KW-1185">Reference proteome</keyword>
<organism evidence="4 5">
    <name type="scientific">Clavelina lepadiformis</name>
    <name type="common">Light-bulb sea squirt</name>
    <name type="synonym">Ascidia lepadiformis</name>
    <dbReference type="NCBI Taxonomy" id="159417"/>
    <lineage>
        <taxon>Eukaryota</taxon>
        <taxon>Metazoa</taxon>
        <taxon>Chordata</taxon>
        <taxon>Tunicata</taxon>
        <taxon>Ascidiacea</taxon>
        <taxon>Aplousobranchia</taxon>
        <taxon>Clavelinidae</taxon>
        <taxon>Clavelina</taxon>
    </lineage>
</organism>
<gene>
    <name evidence="4" type="ORF">CVLEPA_LOCUS27747</name>
</gene>
<feature type="region of interest" description="Disordered" evidence="2">
    <location>
        <begin position="465"/>
        <end position="484"/>
    </location>
</feature>
<feature type="coiled-coil region" evidence="1">
    <location>
        <begin position="143"/>
        <end position="210"/>
    </location>
</feature>
<evidence type="ECO:0000256" key="1">
    <source>
        <dbReference type="SAM" id="Coils"/>
    </source>
</evidence>
<protein>
    <recommendedName>
        <fullName evidence="3">C-type lectin domain-containing protein</fullName>
    </recommendedName>
</protein>
<keyword evidence="1" id="KW-0175">Coiled coil</keyword>
<name>A0ABP0GS04_CLALP</name>
<dbReference type="Gene3D" id="3.10.100.10">
    <property type="entry name" value="Mannose-Binding Protein A, subunit A"/>
    <property type="match status" value="1"/>
</dbReference>
<accession>A0ABP0GS04</accession>
<dbReference type="InterPro" id="IPR050801">
    <property type="entry name" value="Ca-Dep_Lectins_ImmuneDev"/>
</dbReference>